<keyword evidence="2" id="KW-1185">Reference proteome</keyword>
<sequence length="275" mass="31029">MSMIGPDRRSWYEQGIRRAEQDGLIHYRRDNSGGECPISDDYSHIRHDGGAPLLKYTNARPLSAIAGRILELYRDHADVRILELGPGAGVACATASRLLPRAIIDTVSLTPLNPYLRFRRDDVYDHIAEQITDEQCLSRLYGPRRSPFVRDQYIGRFPREIILREQTYHFIYENHGAIFHNLLANEDGDPTEVARTSISSTLSLLRRDGTMVIMASDGAHRIEDAIESCSAGTDIILTCKRTAAYHSFPCVLAREGSPLWVRFREDEQGLLSASQ</sequence>
<reference evidence="1" key="1">
    <citation type="submission" date="2019-02" db="EMBL/GenBank/DDBJ databases">
        <authorList>
            <person name="Pothier F.J."/>
        </authorList>
    </citation>
    <scope>NUCLEOTIDE SEQUENCE</scope>
    <source>
        <strain evidence="1">CI-1B</strain>
    </source>
</reference>
<dbReference type="RefSeq" id="WP_139863465.1">
    <property type="nucleotide sequence ID" value="NZ_CAADFC020000028.1"/>
</dbReference>
<organism evidence="1 2">
    <name type="scientific">Bradyrhizobium ivorense</name>
    <dbReference type="NCBI Taxonomy" id="2511166"/>
    <lineage>
        <taxon>Bacteria</taxon>
        <taxon>Pseudomonadati</taxon>
        <taxon>Pseudomonadota</taxon>
        <taxon>Alphaproteobacteria</taxon>
        <taxon>Hyphomicrobiales</taxon>
        <taxon>Nitrobacteraceae</taxon>
        <taxon>Bradyrhizobium</taxon>
    </lineage>
</organism>
<dbReference type="AlphaFoldDB" id="A0A508TSB9"/>
<accession>A0A508TSB9</accession>
<evidence type="ECO:0000313" key="2">
    <source>
        <dbReference type="Proteomes" id="UP000328092"/>
    </source>
</evidence>
<dbReference type="Proteomes" id="UP000328092">
    <property type="component" value="Unassembled WGS sequence"/>
</dbReference>
<gene>
    <name evidence="1" type="ORF">CI1B_69070</name>
</gene>
<dbReference type="EMBL" id="CAADFC020000028">
    <property type="protein sequence ID" value="VIO77084.1"/>
    <property type="molecule type" value="Genomic_DNA"/>
</dbReference>
<comment type="caution">
    <text evidence="1">The sequence shown here is derived from an EMBL/GenBank/DDBJ whole genome shotgun (WGS) entry which is preliminary data.</text>
</comment>
<proteinExistence type="predicted"/>
<evidence type="ECO:0000313" key="1">
    <source>
        <dbReference type="EMBL" id="VIO77084.1"/>
    </source>
</evidence>
<name>A0A508TSB9_9BRAD</name>
<protein>
    <submittedName>
        <fullName evidence="1">Uncharacterized protein</fullName>
    </submittedName>
</protein>